<evidence type="ECO:0000313" key="3">
    <source>
        <dbReference type="EMBL" id="CAH1579651.1"/>
    </source>
</evidence>
<dbReference type="InterPro" id="IPR009057">
    <property type="entry name" value="Homeodomain-like_sf"/>
</dbReference>
<dbReference type="Pfam" id="PF01527">
    <property type="entry name" value="HTH_Tnp_1"/>
    <property type="match status" value="1"/>
</dbReference>
<reference evidence="3" key="1">
    <citation type="submission" date="2022-01" db="EMBL/GenBank/DDBJ databases">
        <authorList>
            <person name="Lagorce A."/>
        </authorList>
    </citation>
    <scope>NUCLEOTIDE SEQUENCE</scope>
    <source>
        <strain evidence="3">Th15_F1_A12</strain>
    </source>
</reference>
<dbReference type="SUPFAM" id="SSF46689">
    <property type="entry name" value="Homeodomain-like"/>
    <property type="match status" value="1"/>
</dbReference>
<organism evidence="3 4">
    <name type="scientific">Vibrio jasicida</name>
    <dbReference type="NCBI Taxonomy" id="766224"/>
    <lineage>
        <taxon>Bacteria</taxon>
        <taxon>Pseudomonadati</taxon>
        <taxon>Pseudomonadota</taxon>
        <taxon>Gammaproteobacteria</taxon>
        <taxon>Vibrionales</taxon>
        <taxon>Vibrionaceae</taxon>
        <taxon>Vibrio</taxon>
    </lineage>
</organism>
<dbReference type="EMBL" id="CAKMUD010000068">
    <property type="protein sequence ID" value="CAH1579651.1"/>
    <property type="molecule type" value="Genomic_DNA"/>
</dbReference>
<proteinExistence type="inferred from homology"/>
<dbReference type="AlphaFoldDB" id="A0AAU9QI82"/>
<dbReference type="InterPro" id="IPR002514">
    <property type="entry name" value="Transposase_8"/>
</dbReference>
<sequence length="125" mass="14303">MRLASLPGRTAVSVAKELGISAQQIRNWKRQFTRLSDKQFNTLDGVDYSKKESEELRALRAENKRLKDEMKFLKSLGVLREAARVKYEFTESYACCVNYVADIMSKKVSGHVMAKGLNIARTWLL</sequence>
<evidence type="ECO:0008006" key="5">
    <source>
        <dbReference type="Google" id="ProtNLM"/>
    </source>
</evidence>
<name>A0AAU9QI82_9VIBR</name>
<protein>
    <recommendedName>
        <fullName evidence="5">Transposase</fullName>
    </recommendedName>
</protein>
<dbReference type="GO" id="GO:0004803">
    <property type="term" value="F:transposase activity"/>
    <property type="evidence" value="ECO:0007669"/>
    <property type="project" value="InterPro"/>
</dbReference>
<accession>A0AAU9QI82</accession>
<dbReference type="Gene3D" id="1.10.10.60">
    <property type="entry name" value="Homeodomain-like"/>
    <property type="match status" value="1"/>
</dbReference>
<comment type="similarity">
    <text evidence="1">Belongs to the transposase 8 family.</text>
</comment>
<comment type="caution">
    <text evidence="3">The sequence shown here is derived from an EMBL/GenBank/DDBJ whole genome shotgun (WGS) entry which is preliminary data.</text>
</comment>
<gene>
    <name evidence="3" type="ORF">THF1A12_160012</name>
</gene>
<keyword evidence="2" id="KW-0175">Coiled coil</keyword>
<dbReference type="GO" id="GO:0006313">
    <property type="term" value="P:DNA transposition"/>
    <property type="evidence" value="ECO:0007669"/>
    <property type="project" value="InterPro"/>
</dbReference>
<feature type="coiled-coil region" evidence="2">
    <location>
        <begin position="49"/>
        <end position="76"/>
    </location>
</feature>
<evidence type="ECO:0000256" key="1">
    <source>
        <dbReference type="ARBA" id="ARBA00009964"/>
    </source>
</evidence>
<evidence type="ECO:0000256" key="2">
    <source>
        <dbReference type="SAM" id="Coils"/>
    </source>
</evidence>
<evidence type="ECO:0000313" key="4">
    <source>
        <dbReference type="Proteomes" id="UP001295462"/>
    </source>
</evidence>
<dbReference type="Proteomes" id="UP001295462">
    <property type="component" value="Unassembled WGS sequence"/>
</dbReference>
<dbReference type="GO" id="GO:0003677">
    <property type="term" value="F:DNA binding"/>
    <property type="evidence" value="ECO:0007669"/>
    <property type="project" value="InterPro"/>
</dbReference>